<reference evidence="3" key="1">
    <citation type="journal article" date="2019" name="Int. J. Syst. Evol. Microbiol.">
        <title>The Global Catalogue of Microorganisms (GCM) 10K type strain sequencing project: providing services to taxonomists for standard genome sequencing and annotation.</title>
        <authorList>
            <consortium name="The Broad Institute Genomics Platform"/>
            <consortium name="The Broad Institute Genome Sequencing Center for Infectious Disease"/>
            <person name="Wu L."/>
            <person name="Ma J."/>
        </authorList>
    </citation>
    <scope>NUCLEOTIDE SEQUENCE [LARGE SCALE GENOMIC DNA]</scope>
    <source>
        <strain evidence="3">CGMCC 4.7323</strain>
    </source>
</reference>
<evidence type="ECO:0000256" key="1">
    <source>
        <dbReference type="SAM" id="MobiDB-lite"/>
    </source>
</evidence>
<feature type="region of interest" description="Disordered" evidence="1">
    <location>
        <begin position="22"/>
        <end position="42"/>
    </location>
</feature>
<accession>A0ABQ2JFI7</accession>
<evidence type="ECO:0000313" key="3">
    <source>
        <dbReference type="Proteomes" id="UP000600080"/>
    </source>
</evidence>
<evidence type="ECO:0008006" key="4">
    <source>
        <dbReference type="Google" id="ProtNLM"/>
    </source>
</evidence>
<feature type="compositionally biased region" description="Basic and acidic residues" evidence="1">
    <location>
        <begin position="31"/>
        <end position="40"/>
    </location>
</feature>
<keyword evidence="3" id="KW-1185">Reference proteome</keyword>
<proteinExistence type="predicted"/>
<comment type="caution">
    <text evidence="2">The sequence shown here is derived from an EMBL/GenBank/DDBJ whole genome shotgun (WGS) entry which is preliminary data.</text>
</comment>
<dbReference type="EMBL" id="BMND01000009">
    <property type="protein sequence ID" value="GGN44764.1"/>
    <property type="molecule type" value="Genomic_DNA"/>
</dbReference>
<sequence>MESPQNSAAAARYRAKVDVHGFTAGIGPGPERMRRPDRSPNWRSRLPELTVVLHAVHLCGRGIKDAGDYRDAGTGGVVITVELPFT</sequence>
<protein>
    <recommendedName>
        <fullName evidence="4">ATP-binding protein</fullName>
    </recommendedName>
</protein>
<name>A0ABQ2JFI7_9ACTN</name>
<dbReference type="Proteomes" id="UP000600080">
    <property type="component" value="Unassembled WGS sequence"/>
</dbReference>
<gene>
    <name evidence="2" type="ORF">GCM10012285_27650</name>
</gene>
<organism evidence="2 3">
    <name type="scientific">Streptomyces kronopolitis</name>
    <dbReference type="NCBI Taxonomy" id="1612435"/>
    <lineage>
        <taxon>Bacteria</taxon>
        <taxon>Bacillati</taxon>
        <taxon>Actinomycetota</taxon>
        <taxon>Actinomycetes</taxon>
        <taxon>Kitasatosporales</taxon>
        <taxon>Streptomycetaceae</taxon>
        <taxon>Streptomyces</taxon>
    </lineage>
</organism>
<evidence type="ECO:0000313" key="2">
    <source>
        <dbReference type="EMBL" id="GGN44764.1"/>
    </source>
</evidence>